<proteinExistence type="predicted"/>
<gene>
    <name evidence="2" type="ORF">BZ3500_MVSOF-1268-A1-R1_CHR6-3G08659</name>
</gene>
<evidence type="ECO:0000313" key="3">
    <source>
        <dbReference type="Proteomes" id="UP000249723"/>
    </source>
</evidence>
<evidence type="ECO:0000313" key="2">
    <source>
        <dbReference type="EMBL" id="SCZ93438.1"/>
    </source>
</evidence>
<evidence type="ECO:0000256" key="1">
    <source>
        <dbReference type="SAM" id="MobiDB-lite"/>
    </source>
</evidence>
<sequence length="187" mass="20643">MTSEVTRGQAGPGRARRAHGPLVVTQPRSQARLPPCFRRHQPLDGGPVDRTRSEAQHPITVTRSPPNPIRITLRPPANHPSVPRADSEVERTLITHFDDTEFFFTIPEPSKLGPELDFLVSDICAIFTQVIPADRSKGGSIAQPLLFSLCNDEAMMLEPASRPNRTLFLSQSALQPRVSKVTSNHLT</sequence>
<protein>
    <submittedName>
        <fullName evidence="2">BZ3500_MvSof-1268-A1-R1_Chr6-3g08659 protein</fullName>
    </submittedName>
</protein>
<dbReference type="AlphaFoldDB" id="A0A2X0KNA9"/>
<organism evidence="2 3">
    <name type="scientific">Microbotryum saponariae</name>
    <dbReference type="NCBI Taxonomy" id="289078"/>
    <lineage>
        <taxon>Eukaryota</taxon>
        <taxon>Fungi</taxon>
        <taxon>Dikarya</taxon>
        <taxon>Basidiomycota</taxon>
        <taxon>Pucciniomycotina</taxon>
        <taxon>Microbotryomycetes</taxon>
        <taxon>Microbotryales</taxon>
        <taxon>Microbotryaceae</taxon>
        <taxon>Microbotryum</taxon>
    </lineage>
</organism>
<name>A0A2X0KNA9_9BASI</name>
<reference evidence="3" key="1">
    <citation type="submission" date="2016-10" db="EMBL/GenBank/DDBJ databases">
        <authorList>
            <person name="Jeantristanb JTB J.-T."/>
            <person name="Ricardo R."/>
        </authorList>
    </citation>
    <scope>NUCLEOTIDE SEQUENCE [LARGE SCALE GENOMIC DNA]</scope>
</reference>
<accession>A0A2X0KNA9</accession>
<dbReference type="EMBL" id="FMWP01000048">
    <property type="protein sequence ID" value="SCZ93438.1"/>
    <property type="molecule type" value="Genomic_DNA"/>
</dbReference>
<dbReference type="Proteomes" id="UP000249723">
    <property type="component" value="Unassembled WGS sequence"/>
</dbReference>
<feature type="region of interest" description="Disordered" evidence="1">
    <location>
        <begin position="1"/>
        <end position="85"/>
    </location>
</feature>
<keyword evidence="3" id="KW-1185">Reference proteome</keyword>